<dbReference type="PROSITE" id="PS51257">
    <property type="entry name" value="PROKAR_LIPOPROTEIN"/>
    <property type="match status" value="1"/>
</dbReference>
<protein>
    <recommendedName>
        <fullName evidence="5">Lipoprotein</fullName>
    </recommendedName>
</protein>
<feature type="chain" id="PRO_5046595001" description="Lipoprotein" evidence="2">
    <location>
        <begin position="29"/>
        <end position="226"/>
    </location>
</feature>
<name>A0ABV7PDN2_9PSEU</name>
<comment type="caution">
    <text evidence="3">The sequence shown here is derived from an EMBL/GenBank/DDBJ whole genome shotgun (WGS) entry which is preliminary data.</text>
</comment>
<evidence type="ECO:0000256" key="1">
    <source>
        <dbReference type="SAM" id="MobiDB-lite"/>
    </source>
</evidence>
<keyword evidence="4" id="KW-1185">Reference proteome</keyword>
<gene>
    <name evidence="3" type="ORF">ACFOSH_42015</name>
</gene>
<keyword evidence="2" id="KW-0732">Signal</keyword>
<organism evidence="3 4">
    <name type="scientific">Amycolatopsis speibonae</name>
    <dbReference type="NCBI Taxonomy" id="1450224"/>
    <lineage>
        <taxon>Bacteria</taxon>
        <taxon>Bacillati</taxon>
        <taxon>Actinomycetota</taxon>
        <taxon>Actinomycetes</taxon>
        <taxon>Pseudonocardiales</taxon>
        <taxon>Pseudonocardiaceae</taxon>
        <taxon>Amycolatopsis</taxon>
    </lineage>
</organism>
<evidence type="ECO:0008006" key="5">
    <source>
        <dbReference type="Google" id="ProtNLM"/>
    </source>
</evidence>
<dbReference type="RefSeq" id="WP_378247046.1">
    <property type="nucleotide sequence ID" value="NZ_JBHRWK010000110.1"/>
</dbReference>
<dbReference type="Proteomes" id="UP001595645">
    <property type="component" value="Unassembled WGS sequence"/>
</dbReference>
<proteinExistence type="predicted"/>
<feature type="region of interest" description="Disordered" evidence="1">
    <location>
        <begin position="23"/>
        <end position="47"/>
    </location>
</feature>
<sequence length="226" mass="23641">MSQRLLGALVVSLAVLVSACSGSGGDNASPSTGDWAPGSSATSESGPKYTRFADFPGKALGTVEPGAPVGIQVKPVDVVWAPELAGKSARPGEHYLAVYLAVTGELADRGVQGARLDFLEAKITIGRGTCNELENPGLCYVKASPATGLEKEVPDNTWRTKLWIATSYARTDIAAGDTVIGVVGFSVADDADIQGDMELCGPSKTERYNDRKFPCVPIPKPEGTRN</sequence>
<evidence type="ECO:0000313" key="4">
    <source>
        <dbReference type="Proteomes" id="UP001595645"/>
    </source>
</evidence>
<feature type="signal peptide" evidence="2">
    <location>
        <begin position="1"/>
        <end position="28"/>
    </location>
</feature>
<dbReference type="EMBL" id="JBHRWK010000110">
    <property type="protein sequence ID" value="MFC3456047.1"/>
    <property type="molecule type" value="Genomic_DNA"/>
</dbReference>
<reference evidence="4" key="1">
    <citation type="journal article" date="2019" name="Int. J. Syst. Evol. Microbiol.">
        <title>The Global Catalogue of Microorganisms (GCM) 10K type strain sequencing project: providing services to taxonomists for standard genome sequencing and annotation.</title>
        <authorList>
            <consortium name="The Broad Institute Genomics Platform"/>
            <consortium name="The Broad Institute Genome Sequencing Center for Infectious Disease"/>
            <person name="Wu L."/>
            <person name="Ma J."/>
        </authorList>
    </citation>
    <scope>NUCLEOTIDE SEQUENCE [LARGE SCALE GENOMIC DNA]</scope>
    <source>
        <strain evidence="4">CGMCC 4.7676</strain>
    </source>
</reference>
<evidence type="ECO:0000256" key="2">
    <source>
        <dbReference type="SAM" id="SignalP"/>
    </source>
</evidence>
<evidence type="ECO:0000313" key="3">
    <source>
        <dbReference type="EMBL" id="MFC3456047.1"/>
    </source>
</evidence>
<accession>A0ABV7PDN2</accession>